<evidence type="ECO:0000256" key="6">
    <source>
        <dbReference type="ARBA" id="ARBA00022989"/>
    </source>
</evidence>
<reference evidence="11 12" key="1">
    <citation type="journal article" date="2016" name="Nat. Commun.">
        <title>Thousands of microbial genomes shed light on interconnected biogeochemical processes in an aquifer system.</title>
        <authorList>
            <person name="Anantharaman K."/>
            <person name="Brown C.T."/>
            <person name="Hug L.A."/>
            <person name="Sharon I."/>
            <person name="Castelle C.J."/>
            <person name="Probst A.J."/>
            <person name="Thomas B.C."/>
            <person name="Singh A."/>
            <person name="Wilkins M.J."/>
            <person name="Karaoz U."/>
            <person name="Brodie E.L."/>
            <person name="Williams K.H."/>
            <person name="Hubbard S.S."/>
            <person name="Banfield J.F."/>
        </authorList>
    </citation>
    <scope>NUCLEOTIDE SEQUENCE [LARGE SCALE GENOMIC DNA]</scope>
</reference>
<keyword evidence="5 9" id="KW-0653">Protein transport</keyword>
<keyword evidence="6 9" id="KW-1133">Transmembrane helix</keyword>
<dbReference type="PANTHER" id="PTHR42982">
    <property type="entry name" value="SEC-INDEPENDENT PROTEIN TRANSLOCASE PROTEIN TATA"/>
    <property type="match status" value="1"/>
</dbReference>
<feature type="region of interest" description="Disordered" evidence="10">
    <location>
        <begin position="58"/>
        <end position="81"/>
    </location>
</feature>
<comment type="caution">
    <text evidence="11">The sequence shown here is derived from an EMBL/GenBank/DDBJ whole genome shotgun (WGS) entry which is preliminary data.</text>
</comment>
<evidence type="ECO:0000256" key="2">
    <source>
        <dbReference type="ARBA" id="ARBA00022448"/>
    </source>
</evidence>
<dbReference type="STRING" id="1817863.A2Y62_18950"/>
<evidence type="ECO:0000313" key="11">
    <source>
        <dbReference type="EMBL" id="OGF63863.1"/>
    </source>
</evidence>
<keyword evidence="7 9" id="KW-0811">Translocation</keyword>
<keyword evidence="4 9" id="KW-0812">Transmembrane</keyword>
<evidence type="ECO:0000313" key="12">
    <source>
        <dbReference type="Proteomes" id="UP000178943"/>
    </source>
</evidence>
<proteinExistence type="inferred from homology"/>
<gene>
    <name evidence="9" type="primary">tatA</name>
    <name evidence="11" type="ORF">A2Y62_18950</name>
</gene>
<evidence type="ECO:0000256" key="1">
    <source>
        <dbReference type="ARBA" id="ARBA00004162"/>
    </source>
</evidence>
<evidence type="ECO:0000256" key="5">
    <source>
        <dbReference type="ARBA" id="ARBA00022927"/>
    </source>
</evidence>
<dbReference type="GO" id="GO:0033281">
    <property type="term" value="C:TAT protein transport complex"/>
    <property type="evidence" value="ECO:0007669"/>
    <property type="project" value="UniProtKB-UniRule"/>
</dbReference>
<dbReference type="EMBL" id="MFGW01000145">
    <property type="protein sequence ID" value="OGF63863.1"/>
    <property type="molecule type" value="Genomic_DNA"/>
</dbReference>
<comment type="subunit">
    <text evidence="9">Forms a complex with TatC.</text>
</comment>
<keyword evidence="8 9" id="KW-0472">Membrane</keyword>
<dbReference type="InterPro" id="IPR003369">
    <property type="entry name" value="TatA/B/E"/>
</dbReference>
<comment type="similarity">
    <text evidence="9">Belongs to the TatA/E family.</text>
</comment>
<protein>
    <recommendedName>
        <fullName evidence="9">Sec-independent protein translocase protein TatA</fullName>
    </recommendedName>
</protein>
<comment type="function">
    <text evidence="9">Part of the twin-arginine translocation (Tat) system that transports large folded proteins containing a characteristic twin-arginine motif in their signal peptide across membranes. TatA could form the protein-conducting channel of the Tat system.</text>
</comment>
<evidence type="ECO:0000256" key="3">
    <source>
        <dbReference type="ARBA" id="ARBA00022475"/>
    </source>
</evidence>
<evidence type="ECO:0000256" key="10">
    <source>
        <dbReference type="SAM" id="MobiDB-lite"/>
    </source>
</evidence>
<dbReference type="NCBIfam" id="NF011429">
    <property type="entry name" value="PRK14857.1"/>
    <property type="match status" value="1"/>
</dbReference>
<dbReference type="NCBIfam" id="NF011430">
    <property type="entry name" value="PRK14861.1"/>
    <property type="match status" value="1"/>
</dbReference>
<feature type="transmembrane region" description="Helical" evidence="9">
    <location>
        <begin position="6"/>
        <end position="22"/>
    </location>
</feature>
<dbReference type="GO" id="GO:0043953">
    <property type="term" value="P:protein transport by the Tat complex"/>
    <property type="evidence" value="ECO:0007669"/>
    <property type="project" value="UniProtKB-UniRule"/>
</dbReference>
<name>A0A1F5VK74_9BACT</name>
<dbReference type="GO" id="GO:0008320">
    <property type="term" value="F:protein transmembrane transporter activity"/>
    <property type="evidence" value="ECO:0007669"/>
    <property type="project" value="UniProtKB-UniRule"/>
</dbReference>
<dbReference type="Proteomes" id="UP000178943">
    <property type="component" value="Unassembled WGS sequence"/>
</dbReference>
<feature type="compositionally biased region" description="Basic and acidic residues" evidence="10">
    <location>
        <begin position="65"/>
        <end position="81"/>
    </location>
</feature>
<dbReference type="HAMAP" id="MF_00236">
    <property type="entry name" value="TatA_E"/>
    <property type="match status" value="1"/>
</dbReference>
<dbReference type="AlphaFoldDB" id="A0A1F5VK74"/>
<dbReference type="PRINTS" id="PR01506">
    <property type="entry name" value="TATBPROTEIN"/>
</dbReference>
<dbReference type="PANTHER" id="PTHR42982:SF1">
    <property type="entry name" value="SEC-INDEPENDENT PROTEIN TRANSLOCASE PROTEIN TATA"/>
    <property type="match status" value="1"/>
</dbReference>
<comment type="subcellular location">
    <subcellularLocation>
        <location evidence="1 9">Cell membrane</location>
        <topology evidence="1 9">Single-pass membrane protein</topology>
    </subcellularLocation>
</comment>
<dbReference type="InterPro" id="IPR006312">
    <property type="entry name" value="TatA/E"/>
</dbReference>
<evidence type="ECO:0000256" key="4">
    <source>
        <dbReference type="ARBA" id="ARBA00022692"/>
    </source>
</evidence>
<evidence type="ECO:0000256" key="8">
    <source>
        <dbReference type="ARBA" id="ARBA00023136"/>
    </source>
</evidence>
<sequence length="81" mass="9187">MFGNIGISEILIILLIALLIFGPRKLPELGKSLGRALFEFKKTSNEFQKTLSDFNKEIEEEEVEKETKKENTDKSKTALQG</sequence>
<evidence type="ECO:0000256" key="9">
    <source>
        <dbReference type="HAMAP-Rule" id="MF_00236"/>
    </source>
</evidence>
<dbReference type="Pfam" id="PF02416">
    <property type="entry name" value="TatA_B_E"/>
    <property type="match status" value="1"/>
</dbReference>
<keyword evidence="2 9" id="KW-0813">Transport</keyword>
<dbReference type="NCBIfam" id="TIGR01411">
    <property type="entry name" value="tatAE"/>
    <property type="match status" value="1"/>
</dbReference>
<organism evidence="11 12">
    <name type="scientific">Candidatus Fischerbacteria bacterium RBG_13_37_8</name>
    <dbReference type="NCBI Taxonomy" id="1817863"/>
    <lineage>
        <taxon>Bacteria</taxon>
        <taxon>Candidatus Fischeribacteriota</taxon>
    </lineage>
</organism>
<dbReference type="Gene3D" id="1.20.5.3310">
    <property type="match status" value="1"/>
</dbReference>
<keyword evidence="3 9" id="KW-1003">Cell membrane</keyword>
<accession>A0A1F5VK74</accession>
<evidence type="ECO:0000256" key="7">
    <source>
        <dbReference type="ARBA" id="ARBA00023010"/>
    </source>
</evidence>